<dbReference type="PROSITE" id="PS00105">
    <property type="entry name" value="AA_TRANSFER_CLASS_1"/>
    <property type="match status" value="1"/>
</dbReference>
<dbReference type="GO" id="GO:0006520">
    <property type="term" value="P:amino acid metabolic process"/>
    <property type="evidence" value="ECO:0007669"/>
    <property type="project" value="InterPro"/>
</dbReference>
<evidence type="ECO:0000256" key="6">
    <source>
        <dbReference type="ARBA" id="ARBA00049185"/>
    </source>
</evidence>
<keyword evidence="5" id="KW-0663">Pyridoxal phosphate</keyword>
<dbReference type="GO" id="GO:0030170">
    <property type="term" value="F:pyridoxal phosphate binding"/>
    <property type="evidence" value="ECO:0007669"/>
    <property type="project" value="InterPro"/>
</dbReference>
<dbReference type="InterPro" id="IPR050596">
    <property type="entry name" value="AspAT/PAT-like"/>
</dbReference>
<evidence type="ECO:0000256" key="1">
    <source>
        <dbReference type="ARBA" id="ARBA00001933"/>
    </source>
</evidence>
<evidence type="ECO:0000259" key="8">
    <source>
        <dbReference type="Pfam" id="PF00155"/>
    </source>
</evidence>
<evidence type="ECO:0000256" key="4">
    <source>
        <dbReference type="ARBA" id="ARBA00022679"/>
    </source>
</evidence>
<dbReference type="Gene3D" id="3.40.640.10">
    <property type="entry name" value="Type I PLP-dependent aspartate aminotransferase-like (Major domain)"/>
    <property type="match status" value="1"/>
</dbReference>
<keyword evidence="3 7" id="KW-0032">Aminotransferase</keyword>
<dbReference type="PANTHER" id="PTHR46383">
    <property type="entry name" value="ASPARTATE AMINOTRANSFERASE"/>
    <property type="match status" value="1"/>
</dbReference>
<evidence type="ECO:0000313" key="9">
    <source>
        <dbReference type="EMBL" id="MBR0670875.1"/>
    </source>
</evidence>
<dbReference type="EC" id="2.6.1.-" evidence="7"/>
<feature type="domain" description="Aminotransferase class I/classII large" evidence="8">
    <location>
        <begin position="36"/>
        <end position="381"/>
    </location>
</feature>
<dbReference type="InterPro" id="IPR015422">
    <property type="entry name" value="PyrdxlP-dep_Trfase_small"/>
</dbReference>
<evidence type="ECO:0000256" key="2">
    <source>
        <dbReference type="ARBA" id="ARBA00007441"/>
    </source>
</evidence>
<keyword evidence="4 7" id="KW-0808">Transferase</keyword>
<proteinExistence type="inferred from homology"/>
<gene>
    <name evidence="9" type="ORF">GXW76_06795</name>
</gene>
<dbReference type="CDD" id="cd00609">
    <property type="entry name" value="AAT_like"/>
    <property type="match status" value="1"/>
</dbReference>
<comment type="caution">
    <text evidence="9">The sequence shown here is derived from an EMBL/GenBank/DDBJ whole genome shotgun (WGS) entry which is preliminary data.</text>
</comment>
<evidence type="ECO:0000256" key="5">
    <source>
        <dbReference type="ARBA" id="ARBA00022898"/>
    </source>
</evidence>
<dbReference type="InterPro" id="IPR015421">
    <property type="entry name" value="PyrdxlP-dep_Trfase_major"/>
</dbReference>
<reference evidence="9" key="2">
    <citation type="journal article" date="2021" name="Syst. Appl. Microbiol.">
        <title>Roseomonas hellenica sp. nov., isolated from roots of wild-growing Alkanna tinctoria.</title>
        <authorList>
            <person name="Rat A."/>
            <person name="Naranjo H.D."/>
            <person name="Lebbe L."/>
            <person name="Cnockaert M."/>
            <person name="Krigas N."/>
            <person name="Grigoriadou K."/>
            <person name="Maloupa E."/>
            <person name="Willems A."/>
        </authorList>
    </citation>
    <scope>NUCLEOTIDE SEQUENCE</scope>
    <source>
        <strain evidence="9">LMG 31231</strain>
    </source>
</reference>
<dbReference type="AlphaFoldDB" id="A0A9X9WUP6"/>
<dbReference type="GO" id="GO:0004069">
    <property type="term" value="F:L-aspartate:2-oxoglutarate aminotransferase activity"/>
    <property type="evidence" value="ECO:0007669"/>
    <property type="project" value="UniProtKB-EC"/>
</dbReference>
<dbReference type="PANTHER" id="PTHR46383:SF1">
    <property type="entry name" value="ASPARTATE AMINOTRANSFERASE"/>
    <property type="match status" value="1"/>
</dbReference>
<evidence type="ECO:0000313" key="10">
    <source>
        <dbReference type="Proteomes" id="UP001138751"/>
    </source>
</evidence>
<dbReference type="EMBL" id="JAAEDM010000012">
    <property type="protein sequence ID" value="MBR0670875.1"/>
    <property type="molecule type" value="Genomic_DNA"/>
</dbReference>
<accession>A0A9X9WUP6</accession>
<comment type="similarity">
    <text evidence="2 7">Belongs to the class-I pyridoxal-phosphate-dependent aminotransferase family.</text>
</comment>
<organism evidence="9 10">
    <name type="scientific">Neoroseomonas soli</name>
    <dbReference type="NCBI Taxonomy" id="1081025"/>
    <lineage>
        <taxon>Bacteria</taxon>
        <taxon>Pseudomonadati</taxon>
        <taxon>Pseudomonadota</taxon>
        <taxon>Alphaproteobacteria</taxon>
        <taxon>Acetobacterales</taxon>
        <taxon>Acetobacteraceae</taxon>
        <taxon>Neoroseomonas</taxon>
    </lineage>
</organism>
<dbReference type="SUPFAM" id="SSF53383">
    <property type="entry name" value="PLP-dependent transferases"/>
    <property type="match status" value="1"/>
</dbReference>
<evidence type="ECO:0000256" key="7">
    <source>
        <dbReference type="RuleBase" id="RU000481"/>
    </source>
</evidence>
<dbReference type="Proteomes" id="UP001138751">
    <property type="component" value="Unassembled WGS sequence"/>
</dbReference>
<dbReference type="Gene3D" id="3.90.1150.10">
    <property type="entry name" value="Aspartate Aminotransferase, domain 1"/>
    <property type="match status" value="1"/>
</dbReference>
<reference evidence="9" key="1">
    <citation type="submission" date="2020-01" db="EMBL/GenBank/DDBJ databases">
        <authorList>
            <person name="Rat A."/>
        </authorList>
    </citation>
    <scope>NUCLEOTIDE SEQUENCE</scope>
    <source>
        <strain evidence="9">LMG 31231</strain>
    </source>
</reference>
<dbReference type="InterPro" id="IPR015424">
    <property type="entry name" value="PyrdxlP-dep_Trfase"/>
</dbReference>
<sequence length="388" mass="41318">MTTFPPGPRAALDDIPGSLIREVAEAGRGIPGLIRLFFGEPDTVTPGFIRDAAKAALDAGETFYAPNPGIAPLREAIARYLGRNGRPVGPERVSVTASGVNALMLVAQALLDPGDQVVIPMPAWPNMDGIARVMGAEVTPLPIRIANGVWRVDMDELLAVVTPRTRLLFLNSPGNPTGWTLTAEEQRIILDHCRKTGTWILADDVYERLYFAGNAAPSFLSIATAEDRVVSVNSFSKSWSMTGWRLGWIAAPPALMDSIAKLNEFNMSSAPTFVQHAGVVALDQGDAFIAETQARYRACRDLALDILGAVPGVTAPRPEGAMYLFLRVEGCDDSLALAKSLLASAGVGLAPGAAFGAGGEGHLRLCFAQSEDRLRIACTRLAEVLSAR</sequence>
<dbReference type="InterPro" id="IPR004839">
    <property type="entry name" value="Aminotransferase_I/II_large"/>
</dbReference>
<name>A0A9X9WUP6_9PROT</name>
<dbReference type="NCBIfam" id="NF004770">
    <property type="entry name" value="PRK06108.1"/>
    <property type="match status" value="1"/>
</dbReference>
<keyword evidence="10" id="KW-1185">Reference proteome</keyword>
<protein>
    <recommendedName>
        <fullName evidence="7">Aminotransferase</fullName>
        <ecNumber evidence="7">2.6.1.-</ecNumber>
    </recommendedName>
</protein>
<dbReference type="InterPro" id="IPR004838">
    <property type="entry name" value="NHTrfase_class1_PyrdxlP-BS"/>
</dbReference>
<comment type="catalytic activity">
    <reaction evidence="6">
        <text>L-aspartate + 2-oxoglutarate = oxaloacetate + L-glutamate</text>
        <dbReference type="Rhea" id="RHEA:21824"/>
        <dbReference type="ChEBI" id="CHEBI:16452"/>
        <dbReference type="ChEBI" id="CHEBI:16810"/>
        <dbReference type="ChEBI" id="CHEBI:29985"/>
        <dbReference type="ChEBI" id="CHEBI:29991"/>
        <dbReference type="EC" id="2.6.1.1"/>
    </reaction>
</comment>
<evidence type="ECO:0000256" key="3">
    <source>
        <dbReference type="ARBA" id="ARBA00022576"/>
    </source>
</evidence>
<dbReference type="RefSeq" id="WP_211861253.1">
    <property type="nucleotide sequence ID" value="NZ_JAAEDM010000012.1"/>
</dbReference>
<comment type="cofactor">
    <cofactor evidence="1 7">
        <name>pyridoxal 5'-phosphate</name>
        <dbReference type="ChEBI" id="CHEBI:597326"/>
    </cofactor>
</comment>
<dbReference type="Pfam" id="PF00155">
    <property type="entry name" value="Aminotran_1_2"/>
    <property type="match status" value="1"/>
</dbReference>